<evidence type="ECO:0000256" key="11">
    <source>
        <dbReference type="SAM" id="MobiDB-lite"/>
    </source>
</evidence>
<keyword evidence="14" id="KW-1185">Reference proteome</keyword>
<dbReference type="GO" id="GO:0006357">
    <property type="term" value="P:regulation of transcription by RNA polymerase II"/>
    <property type="evidence" value="ECO:0007669"/>
    <property type="project" value="TreeGrafter"/>
</dbReference>
<sequence>MQQPHLENASTTANAPTSSKVLDEQSMSIFEELVDDVILGACFEVHRSVKLGIFFLDEATDDEKKYEIVDEVGLDVFGQVPLKKQFECVCPNCQRNLAASRFAPHLEKCMGMGRNSSRIASKRIANTGRAESDVDDYDNDSDWNYLSDRKPAKKRKDRNCPRKIKGKPKNGEQASTSSASGETSNSISTYESLSMEERKALLTQMCGVISEHTKKMCTRSQRCPQHTDEQRKAVRQFLLNQGAGSSTLSADASDEVHIDVDTFDEADNHALHDTIGQLWETVSSTNSSPADGSFQGNNVFTMFNSAVVTLTVLLAGQCVLAESPDSDLEKLRITVAKHDRVIVIFTQECCTCTECVEVEQILNAKQEELNDYYGVGVVKVVSKPKVEERYGITSRPAIVFFRQSVPALFEGRHDPDSIMEWIGQSLEPAVKALDDESFEHLTQAATGATTGNWLVVFHTDKCVKQDAATGVLEGLSSKVKGTTNVAKVDIDRSPGLVERFSIKECPTILFFRLGKMYKYNLKKLEIKSLKNFLDGLYKNMKAHPVPVPQTPL</sequence>
<dbReference type="InterPro" id="IPR036249">
    <property type="entry name" value="Thioredoxin-like_sf"/>
</dbReference>
<dbReference type="VEuPathDB" id="VectorBase:RSAN_040393"/>
<keyword evidence="6 10" id="KW-0805">Transcription regulation</keyword>
<comment type="caution">
    <text evidence="13">The sequence shown here is derived from an EMBL/GenBank/DDBJ whole genome shotgun (WGS) entry which is preliminary data.</text>
</comment>
<keyword evidence="9 10" id="KW-0539">Nucleus</keyword>
<organism evidence="13 14">
    <name type="scientific">Rhipicephalus sanguineus</name>
    <name type="common">Brown dog tick</name>
    <name type="synonym">Ixodes sanguineus</name>
    <dbReference type="NCBI Taxonomy" id="34632"/>
    <lineage>
        <taxon>Eukaryota</taxon>
        <taxon>Metazoa</taxon>
        <taxon>Ecdysozoa</taxon>
        <taxon>Arthropoda</taxon>
        <taxon>Chelicerata</taxon>
        <taxon>Arachnida</taxon>
        <taxon>Acari</taxon>
        <taxon>Parasitiformes</taxon>
        <taxon>Ixodida</taxon>
        <taxon>Ixodoidea</taxon>
        <taxon>Ixodidae</taxon>
        <taxon>Rhipicephalinae</taxon>
        <taxon>Rhipicephalus</taxon>
        <taxon>Rhipicephalus</taxon>
    </lineage>
</organism>
<dbReference type="VEuPathDB" id="VectorBase:RSAN_049813"/>
<dbReference type="HAMAP" id="MF_03047">
    <property type="entry name" value="Sgf11"/>
    <property type="match status" value="1"/>
</dbReference>
<evidence type="ECO:0000256" key="1">
    <source>
        <dbReference type="ARBA" id="ARBA00004123"/>
    </source>
</evidence>
<dbReference type="InterPro" id="IPR013243">
    <property type="entry name" value="SCA7_dom"/>
</dbReference>
<dbReference type="Gene3D" id="3.40.30.10">
    <property type="entry name" value="Glutaredoxin"/>
    <property type="match status" value="2"/>
</dbReference>
<keyword evidence="3 10" id="KW-0863">Zinc-finger</keyword>
<evidence type="ECO:0000256" key="5">
    <source>
        <dbReference type="ARBA" id="ARBA00022853"/>
    </source>
</evidence>
<comment type="subcellular location">
    <subcellularLocation>
        <location evidence="1 10">Nucleus</location>
    </subcellularLocation>
</comment>
<dbReference type="GO" id="GO:0006325">
    <property type="term" value="P:chromatin organization"/>
    <property type="evidence" value="ECO:0007669"/>
    <property type="project" value="UniProtKB-KW"/>
</dbReference>
<dbReference type="Gene3D" id="6.10.140.1270">
    <property type="match status" value="1"/>
</dbReference>
<feature type="zinc finger region" description="SGF11-type" evidence="10">
    <location>
        <begin position="88"/>
        <end position="109"/>
    </location>
</feature>
<evidence type="ECO:0000313" key="14">
    <source>
        <dbReference type="Proteomes" id="UP000821837"/>
    </source>
</evidence>
<comment type="function">
    <text evidence="10">Component of the transcription regulatory histone acetylation (HAT) complex SAGA, a multiprotein complex that activates transcription by remodeling chromatin and mediating histone acetylation and deubiquitination. Within the SAGA complex, participates in a subcomplex that specifically deubiquitinates histone H2B. The SAGA complex is recruited to specific gene promoters by activators, where it is required for transcription.</text>
</comment>
<comment type="subunit">
    <text evidence="10">Component of some SAGA transcription coactivator-HAT complexes. Within the SAGA complex, participates to a subcomplex of SAGA called the DUB module (deubiquitination module).</text>
</comment>
<feature type="domain" description="SCA7" evidence="12">
    <location>
        <begin position="193"/>
        <end position="260"/>
    </location>
</feature>
<comment type="domain">
    <text evidence="10">The C-terminal SGF11-type zinc-finger domain forms part of the 'catalytic lobe' of the SAGA deubiquitination module.</text>
</comment>
<keyword evidence="7 10" id="KW-0010">Activator</keyword>
<protein>
    <recommendedName>
        <fullName evidence="10">SAGA-associated factor 11 homolog</fullName>
    </recommendedName>
</protein>
<evidence type="ECO:0000256" key="2">
    <source>
        <dbReference type="ARBA" id="ARBA00022723"/>
    </source>
</evidence>
<evidence type="ECO:0000256" key="10">
    <source>
        <dbReference type="HAMAP-Rule" id="MF_03047"/>
    </source>
</evidence>
<dbReference type="GO" id="GO:0000124">
    <property type="term" value="C:SAGA complex"/>
    <property type="evidence" value="ECO:0007669"/>
    <property type="project" value="UniProtKB-UniRule"/>
</dbReference>
<evidence type="ECO:0000256" key="7">
    <source>
        <dbReference type="ARBA" id="ARBA00023159"/>
    </source>
</evidence>
<proteinExistence type="inferred from homology"/>
<dbReference type="GO" id="GO:0008270">
    <property type="term" value="F:zinc ion binding"/>
    <property type="evidence" value="ECO:0007669"/>
    <property type="project" value="UniProtKB-UniRule"/>
</dbReference>
<dbReference type="PROSITE" id="PS51505">
    <property type="entry name" value="SCA7"/>
    <property type="match status" value="1"/>
</dbReference>
<feature type="compositionally biased region" description="Basic residues" evidence="11">
    <location>
        <begin position="151"/>
        <end position="168"/>
    </location>
</feature>
<feature type="region of interest" description="Disordered" evidence="11">
    <location>
        <begin position="140"/>
        <end position="190"/>
    </location>
</feature>
<dbReference type="InterPro" id="IPR013246">
    <property type="entry name" value="SAGA_su_Sgf11"/>
</dbReference>
<evidence type="ECO:0000256" key="6">
    <source>
        <dbReference type="ARBA" id="ARBA00023015"/>
    </source>
</evidence>
<accession>A0A9D4PRQ2</accession>
<gene>
    <name evidence="13" type="ORF">HPB52_011143</name>
</gene>
<feature type="compositionally biased region" description="Low complexity" evidence="11">
    <location>
        <begin position="175"/>
        <end position="189"/>
    </location>
</feature>
<evidence type="ECO:0000256" key="4">
    <source>
        <dbReference type="ARBA" id="ARBA00022833"/>
    </source>
</evidence>
<dbReference type="InterPro" id="IPR051078">
    <property type="entry name" value="SGF11"/>
</dbReference>
<dbReference type="GO" id="GO:0071819">
    <property type="term" value="C:DUBm complex"/>
    <property type="evidence" value="ECO:0007669"/>
    <property type="project" value="UniProtKB-UniRule"/>
</dbReference>
<dbReference type="Proteomes" id="UP000821837">
    <property type="component" value="Chromosome 5"/>
</dbReference>
<dbReference type="EMBL" id="JABSTV010001251">
    <property type="protein sequence ID" value="KAH7951658.1"/>
    <property type="molecule type" value="Genomic_DNA"/>
</dbReference>
<dbReference type="PANTHER" id="PTHR46367">
    <property type="entry name" value="ATAXIN-7-LIKE PROTEIN 3"/>
    <property type="match status" value="1"/>
</dbReference>
<name>A0A9D4PRQ2_RHISA</name>
<dbReference type="Gene3D" id="3.30.160.60">
    <property type="entry name" value="Classic Zinc Finger"/>
    <property type="match status" value="1"/>
</dbReference>
<dbReference type="GO" id="GO:0003713">
    <property type="term" value="F:transcription coactivator activity"/>
    <property type="evidence" value="ECO:0007669"/>
    <property type="project" value="UniProtKB-UniRule"/>
</dbReference>
<dbReference type="FunFam" id="3.30.160.60:FF:000118">
    <property type="entry name" value="Ataxin-7-like protein 3"/>
    <property type="match status" value="1"/>
</dbReference>
<keyword evidence="2 10" id="KW-0479">Metal-binding</keyword>
<dbReference type="PANTHER" id="PTHR46367:SF1">
    <property type="entry name" value="ATAXIN-7-LIKE PROTEIN 3"/>
    <property type="match status" value="1"/>
</dbReference>
<comment type="similarity">
    <text evidence="10">Belongs to the SGF11 family.</text>
</comment>
<reference evidence="13" key="1">
    <citation type="journal article" date="2020" name="Cell">
        <title>Large-Scale Comparative Analyses of Tick Genomes Elucidate Their Genetic Diversity and Vector Capacities.</title>
        <authorList>
            <consortium name="Tick Genome and Microbiome Consortium (TIGMIC)"/>
            <person name="Jia N."/>
            <person name="Wang J."/>
            <person name="Shi W."/>
            <person name="Du L."/>
            <person name="Sun Y."/>
            <person name="Zhan W."/>
            <person name="Jiang J.F."/>
            <person name="Wang Q."/>
            <person name="Zhang B."/>
            <person name="Ji P."/>
            <person name="Bell-Sakyi L."/>
            <person name="Cui X.M."/>
            <person name="Yuan T.T."/>
            <person name="Jiang B.G."/>
            <person name="Yang W.F."/>
            <person name="Lam T.T."/>
            <person name="Chang Q.C."/>
            <person name="Ding S.J."/>
            <person name="Wang X.J."/>
            <person name="Zhu J.G."/>
            <person name="Ruan X.D."/>
            <person name="Zhao L."/>
            <person name="Wei J.T."/>
            <person name="Ye R.Z."/>
            <person name="Que T.C."/>
            <person name="Du C.H."/>
            <person name="Zhou Y.H."/>
            <person name="Cheng J.X."/>
            <person name="Dai P.F."/>
            <person name="Guo W.B."/>
            <person name="Han X.H."/>
            <person name="Huang E.J."/>
            <person name="Li L.F."/>
            <person name="Wei W."/>
            <person name="Gao Y.C."/>
            <person name="Liu J.Z."/>
            <person name="Shao H.Z."/>
            <person name="Wang X."/>
            <person name="Wang C.C."/>
            <person name="Yang T.C."/>
            <person name="Huo Q.B."/>
            <person name="Li W."/>
            <person name="Chen H.Y."/>
            <person name="Chen S.E."/>
            <person name="Zhou L.G."/>
            <person name="Ni X.B."/>
            <person name="Tian J.H."/>
            <person name="Sheng Y."/>
            <person name="Liu T."/>
            <person name="Pan Y.S."/>
            <person name="Xia L.Y."/>
            <person name="Li J."/>
            <person name="Zhao F."/>
            <person name="Cao W.C."/>
        </authorList>
    </citation>
    <scope>NUCLEOTIDE SEQUENCE</scope>
    <source>
        <strain evidence="13">Rsan-2018</strain>
    </source>
</reference>
<evidence type="ECO:0000256" key="8">
    <source>
        <dbReference type="ARBA" id="ARBA00023163"/>
    </source>
</evidence>
<keyword evidence="5 10" id="KW-0156">Chromatin regulator</keyword>
<keyword evidence="8 10" id="KW-0804">Transcription</keyword>
<comment type="domain">
    <text evidence="10">The long N-terminal helix forms part of the 'assembly lobe' of the SAGA deubiquitination module.</text>
</comment>
<keyword evidence="4 10" id="KW-0862">Zinc</keyword>
<evidence type="ECO:0000259" key="12">
    <source>
        <dbReference type="PROSITE" id="PS51505"/>
    </source>
</evidence>
<dbReference type="AlphaFoldDB" id="A0A9D4PRQ2"/>
<evidence type="ECO:0000256" key="9">
    <source>
        <dbReference type="ARBA" id="ARBA00023242"/>
    </source>
</evidence>
<dbReference type="SUPFAM" id="SSF52833">
    <property type="entry name" value="Thioredoxin-like"/>
    <property type="match status" value="2"/>
</dbReference>
<dbReference type="Pfam" id="PF08209">
    <property type="entry name" value="Sgf11"/>
    <property type="match status" value="1"/>
</dbReference>
<evidence type="ECO:0000256" key="3">
    <source>
        <dbReference type="ARBA" id="ARBA00022771"/>
    </source>
</evidence>
<dbReference type="CDD" id="cd02961">
    <property type="entry name" value="PDI_a_family"/>
    <property type="match status" value="1"/>
</dbReference>
<reference evidence="13" key="2">
    <citation type="submission" date="2021-09" db="EMBL/GenBank/DDBJ databases">
        <authorList>
            <person name="Jia N."/>
            <person name="Wang J."/>
            <person name="Shi W."/>
            <person name="Du L."/>
            <person name="Sun Y."/>
            <person name="Zhan W."/>
            <person name="Jiang J."/>
            <person name="Wang Q."/>
            <person name="Zhang B."/>
            <person name="Ji P."/>
            <person name="Sakyi L.B."/>
            <person name="Cui X."/>
            <person name="Yuan T."/>
            <person name="Jiang B."/>
            <person name="Yang W."/>
            <person name="Lam T.T.-Y."/>
            <person name="Chang Q."/>
            <person name="Ding S."/>
            <person name="Wang X."/>
            <person name="Zhu J."/>
            <person name="Ruan X."/>
            <person name="Zhao L."/>
            <person name="Wei J."/>
            <person name="Que T."/>
            <person name="Du C."/>
            <person name="Cheng J."/>
            <person name="Dai P."/>
            <person name="Han X."/>
            <person name="Huang E."/>
            <person name="Gao Y."/>
            <person name="Liu J."/>
            <person name="Shao H."/>
            <person name="Ye R."/>
            <person name="Li L."/>
            <person name="Wei W."/>
            <person name="Wang X."/>
            <person name="Wang C."/>
            <person name="Huo Q."/>
            <person name="Li W."/>
            <person name="Guo W."/>
            <person name="Chen H."/>
            <person name="Chen S."/>
            <person name="Zhou L."/>
            <person name="Zhou L."/>
            <person name="Ni X."/>
            <person name="Tian J."/>
            <person name="Zhou Y."/>
            <person name="Sheng Y."/>
            <person name="Liu T."/>
            <person name="Pan Y."/>
            <person name="Xia L."/>
            <person name="Li J."/>
            <person name="Zhao F."/>
            <person name="Cao W."/>
        </authorList>
    </citation>
    <scope>NUCLEOTIDE SEQUENCE</scope>
    <source>
        <strain evidence="13">Rsan-2018</strain>
        <tissue evidence="13">Larvae</tissue>
    </source>
</reference>
<evidence type="ECO:0000313" key="13">
    <source>
        <dbReference type="EMBL" id="KAH7951658.1"/>
    </source>
</evidence>
<dbReference type="Pfam" id="PF13848">
    <property type="entry name" value="Thioredoxin_6"/>
    <property type="match status" value="1"/>
</dbReference>